<dbReference type="Proteomes" id="UP001595823">
    <property type="component" value="Unassembled WGS sequence"/>
</dbReference>
<gene>
    <name evidence="1" type="ORF">ACFPET_22575</name>
</gene>
<reference evidence="2" key="1">
    <citation type="journal article" date="2019" name="Int. J. Syst. Evol. Microbiol.">
        <title>The Global Catalogue of Microorganisms (GCM) 10K type strain sequencing project: providing services to taxonomists for standard genome sequencing and annotation.</title>
        <authorList>
            <consortium name="The Broad Institute Genomics Platform"/>
            <consortium name="The Broad Institute Genome Sequencing Center for Infectious Disease"/>
            <person name="Wu L."/>
            <person name="Ma J."/>
        </authorList>
    </citation>
    <scope>NUCLEOTIDE SEQUENCE [LARGE SCALE GENOMIC DNA]</scope>
    <source>
        <strain evidence="2">IBRC-M 10908</strain>
    </source>
</reference>
<evidence type="ECO:0000313" key="1">
    <source>
        <dbReference type="EMBL" id="MFC4337982.1"/>
    </source>
</evidence>
<dbReference type="EMBL" id="JBHSDK010000061">
    <property type="protein sequence ID" value="MFC4337982.1"/>
    <property type="molecule type" value="Genomic_DNA"/>
</dbReference>
<dbReference type="SUPFAM" id="SSF53474">
    <property type="entry name" value="alpha/beta-Hydrolases"/>
    <property type="match status" value="1"/>
</dbReference>
<proteinExistence type="predicted"/>
<comment type="caution">
    <text evidence="1">The sequence shown here is derived from an EMBL/GenBank/DDBJ whole genome shotgun (WGS) entry which is preliminary data.</text>
</comment>
<evidence type="ECO:0000313" key="2">
    <source>
        <dbReference type="Proteomes" id="UP001595823"/>
    </source>
</evidence>
<dbReference type="GO" id="GO:0016787">
    <property type="term" value="F:hydrolase activity"/>
    <property type="evidence" value="ECO:0007669"/>
    <property type="project" value="UniProtKB-KW"/>
</dbReference>
<dbReference type="RefSeq" id="WP_380625526.1">
    <property type="nucleotide sequence ID" value="NZ_JBHSDK010000061.1"/>
</dbReference>
<dbReference type="Gene3D" id="3.40.50.1820">
    <property type="entry name" value="alpha/beta hydrolase"/>
    <property type="match status" value="1"/>
</dbReference>
<protein>
    <submittedName>
        <fullName evidence="1">Alpha/beta hydrolase</fullName>
    </submittedName>
</protein>
<sequence length="188" mass="20697">MPIRRQAVFLPGRNYSIQGPLFMYTHIALRSRGVSVYPLEWREPDYLNSDPQMRIEGVSEQLQAMLEKIDYISAPPLLVGKSIGSAGAALAARFSLPAVWFSPLLNDYPIVQSLRRSSAPYLLVGGTEDPAWVSSLADELPGDVCEIPGGDHGLFLPGRPLTSSVFAMADIIEAVEHFLDTKVWRRGA</sequence>
<keyword evidence="1" id="KW-0378">Hydrolase</keyword>
<organism evidence="1 2">
    <name type="scientific">Salininema proteolyticum</name>
    <dbReference type="NCBI Taxonomy" id="1607685"/>
    <lineage>
        <taxon>Bacteria</taxon>
        <taxon>Bacillati</taxon>
        <taxon>Actinomycetota</taxon>
        <taxon>Actinomycetes</taxon>
        <taxon>Glycomycetales</taxon>
        <taxon>Glycomycetaceae</taxon>
        <taxon>Salininema</taxon>
    </lineage>
</organism>
<name>A0ABV8U5T9_9ACTN</name>
<accession>A0ABV8U5T9</accession>
<keyword evidence="2" id="KW-1185">Reference proteome</keyword>
<dbReference type="InterPro" id="IPR029058">
    <property type="entry name" value="AB_hydrolase_fold"/>
</dbReference>